<feature type="compositionally biased region" description="Basic and acidic residues" evidence="8">
    <location>
        <begin position="235"/>
        <end position="257"/>
    </location>
</feature>
<dbReference type="Pfam" id="PF00019">
    <property type="entry name" value="TGF_beta"/>
    <property type="match status" value="1"/>
</dbReference>
<dbReference type="EMBL" id="SOYY01000007">
    <property type="protein sequence ID" value="KAA0719036.1"/>
    <property type="molecule type" value="Genomic_DNA"/>
</dbReference>
<gene>
    <name evidence="10" type="ORF">E1301_Tti007646</name>
</gene>
<evidence type="ECO:0000313" key="11">
    <source>
        <dbReference type="Proteomes" id="UP000324632"/>
    </source>
</evidence>
<protein>
    <submittedName>
        <fullName evidence="10">Artemin</fullName>
    </submittedName>
</protein>
<feature type="region of interest" description="Disordered" evidence="8">
    <location>
        <begin position="205"/>
        <end position="257"/>
    </location>
</feature>
<comment type="subcellular location">
    <subcellularLocation>
        <location evidence="1">Secreted</location>
    </subcellularLocation>
</comment>
<proteinExistence type="inferred from homology"/>
<evidence type="ECO:0000256" key="8">
    <source>
        <dbReference type="SAM" id="MobiDB-lite"/>
    </source>
</evidence>
<dbReference type="InterPro" id="IPR001839">
    <property type="entry name" value="TGF-b_C"/>
</dbReference>
<dbReference type="GO" id="GO:0048731">
    <property type="term" value="P:system development"/>
    <property type="evidence" value="ECO:0007669"/>
    <property type="project" value="UniProtKB-ARBA"/>
</dbReference>
<evidence type="ECO:0000256" key="4">
    <source>
        <dbReference type="ARBA" id="ARBA00022729"/>
    </source>
</evidence>
<keyword evidence="6" id="KW-1015">Disulfide bond</keyword>
<dbReference type="Gene3D" id="2.10.90.10">
    <property type="entry name" value="Cystine-knot cytokines"/>
    <property type="match status" value="1"/>
</dbReference>
<dbReference type="PROSITE" id="PS51362">
    <property type="entry name" value="TGF_BETA_2"/>
    <property type="match status" value="1"/>
</dbReference>
<dbReference type="PANTHER" id="PTHR12173">
    <property type="entry name" value="GDNF SUBFAMILY OF TGF-BETA FAMILY"/>
    <property type="match status" value="1"/>
</dbReference>
<dbReference type="GO" id="GO:0008083">
    <property type="term" value="F:growth factor activity"/>
    <property type="evidence" value="ECO:0007669"/>
    <property type="project" value="UniProtKB-KW"/>
</dbReference>
<keyword evidence="4" id="KW-0732">Signal</keyword>
<evidence type="ECO:0000313" key="10">
    <source>
        <dbReference type="EMBL" id="KAA0719036.1"/>
    </source>
</evidence>
<keyword evidence="5 7" id="KW-0339">Growth factor</keyword>
<name>A0A5A9PDU7_9TELE</name>
<keyword evidence="11" id="KW-1185">Reference proteome</keyword>
<organism evidence="10 11">
    <name type="scientific">Triplophysa tibetana</name>
    <dbReference type="NCBI Taxonomy" id="1572043"/>
    <lineage>
        <taxon>Eukaryota</taxon>
        <taxon>Metazoa</taxon>
        <taxon>Chordata</taxon>
        <taxon>Craniata</taxon>
        <taxon>Vertebrata</taxon>
        <taxon>Euteleostomi</taxon>
        <taxon>Actinopterygii</taxon>
        <taxon>Neopterygii</taxon>
        <taxon>Teleostei</taxon>
        <taxon>Ostariophysi</taxon>
        <taxon>Cypriniformes</taxon>
        <taxon>Nemacheilidae</taxon>
        <taxon>Triplophysa</taxon>
    </lineage>
</organism>
<evidence type="ECO:0000256" key="6">
    <source>
        <dbReference type="ARBA" id="ARBA00023157"/>
    </source>
</evidence>
<evidence type="ECO:0000256" key="5">
    <source>
        <dbReference type="ARBA" id="ARBA00023030"/>
    </source>
</evidence>
<dbReference type="GO" id="GO:0005576">
    <property type="term" value="C:extracellular region"/>
    <property type="evidence" value="ECO:0007669"/>
    <property type="project" value="UniProtKB-SubCell"/>
</dbReference>
<evidence type="ECO:0000256" key="3">
    <source>
        <dbReference type="ARBA" id="ARBA00022525"/>
    </source>
</evidence>
<dbReference type="PANTHER" id="PTHR12173:SF8">
    <property type="entry name" value="PERSEPHIN"/>
    <property type="match status" value="1"/>
</dbReference>
<dbReference type="SUPFAM" id="SSF57501">
    <property type="entry name" value="Cystine-knot cytokines"/>
    <property type="match status" value="1"/>
</dbReference>
<comment type="similarity">
    <text evidence="2">Belongs to the TGF-beta family. GDNF subfamily.</text>
</comment>
<reference evidence="10 11" key="1">
    <citation type="journal article" date="2019" name="Mol. Ecol. Resour.">
        <title>Chromosome-level genome assembly of Triplophysa tibetana, a fish adapted to the harsh high-altitude environment of the Tibetan Plateau.</title>
        <authorList>
            <person name="Yang X."/>
            <person name="Liu H."/>
            <person name="Ma Z."/>
            <person name="Zou Y."/>
            <person name="Zou M."/>
            <person name="Mao Y."/>
            <person name="Li X."/>
            <person name="Wang H."/>
            <person name="Chen T."/>
            <person name="Wang W."/>
            <person name="Yang R."/>
        </authorList>
    </citation>
    <scope>NUCLEOTIDE SEQUENCE [LARGE SCALE GENOMIC DNA]</scope>
    <source>
        <strain evidence="10">TTIB1903HZAU</strain>
        <tissue evidence="10">Muscle</tissue>
    </source>
</reference>
<dbReference type="AlphaFoldDB" id="A0A5A9PDU7"/>
<sequence>MDAYHDRRYNSVFNSTILYSTGFIDHKIPIWYCEGAEPGAITLSFAVQSPLMQYELFVDCVPLSVVHVIMGLAVSTHRTCSSTLNNSAKVHSSLKQTATFVREGGSWWPRGLFRAMSVIRSVTDASCHTKSWQVLLWVVMSLLPLVAGGRSGFRTESEVEVAFIGAGVEEPPIETLPDIEEDIDEGSDSPWQGLFEPSVFVENDQQPARWERSPRSPDTTDIQTKGARKKKKKKEKEEKKKKDKNNGRRHSSRECRVEKREMRVRDLGMGFDSDEIVLFKFCVGSCQRSRGNYDLALRALMANGSLPKRTARKISAHPCCRPTAYEPVSFMDVTTTWRTIKSLSATDCECVG</sequence>
<evidence type="ECO:0000256" key="2">
    <source>
        <dbReference type="ARBA" id="ARBA00009832"/>
    </source>
</evidence>
<dbReference type="InterPro" id="IPR043401">
    <property type="entry name" value="GDNF_fam"/>
</dbReference>
<comment type="caution">
    <text evidence="10">The sequence shown here is derived from an EMBL/GenBank/DDBJ whole genome shotgun (WGS) entry which is preliminary data.</text>
</comment>
<dbReference type="GO" id="GO:0030116">
    <property type="term" value="F:glial cell-derived neurotrophic factor receptor binding"/>
    <property type="evidence" value="ECO:0007669"/>
    <property type="project" value="InterPro"/>
</dbReference>
<evidence type="ECO:0000259" key="9">
    <source>
        <dbReference type="PROSITE" id="PS51362"/>
    </source>
</evidence>
<keyword evidence="3" id="KW-0964">Secreted</keyword>
<evidence type="ECO:0000256" key="1">
    <source>
        <dbReference type="ARBA" id="ARBA00004613"/>
    </source>
</evidence>
<dbReference type="Proteomes" id="UP000324632">
    <property type="component" value="Chromosome 7"/>
</dbReference>
<dbReference type="GO" id="GO:0030971">
    <property type="term" value="F:receptor tyrosine kinase binding"/>
    <property type="evidence" value="ECO:0007669"/>
    <property type="project" value="InterPro"/>
</dbReference>
<feature type="domain" description="TGF-beta family profile" evidence="9">
    <location>
        <begin position="239"/>
        <end position="351"/>
    </location>
</feature>
<accession>A0A5A9PDU7</accession>
<evidence type="ECO:0000256" key="7">
    <source>
        <dbReference type="RuleBase" id="RU000354"/>
    </source>
</evidence>
<dbReference type="InterPro" id="IPR029034">
    <property type="entry name" value="Cystine-knot_cytokine"/>
</dbReference>